<feature type="domain" description="HTH cro/C1-type" evidence="2">
    <location>
        <begin position="11"/>
        <end position="65"/>
    </location>
</feature>
<gene>
    <name evidence="3" type="primary">okrAIC</name>
</gene>
<dbReference type="PROSITE" id="PS50943">
    <property type="entry name" value="HTH_CROC1"/>
    <property type="match status" value="1"/>
</dbReference>
<dbReference type="SMART" id="SM00530">
    <property type="entry name" value="HTH_XRE"/>
    <property type="match status" value="1"/>
</dbReference>
<dbReference type="InterPro" id="IPR001387">
    <property type="entry name" value="Cro/C1-type_HTH"/>
</dbReference>
<reference evidence="3" key="2">
    <citation type="journal article" date="2011" name="Nucleic Acids Res.">
        <title>Asymmetric DNA recognition by the OkrAI endonuclease, an isoschizomer of BamHI.</title>
        <authorList>
            <person name="Vanamee E.S."/>
            <person name="Viadiu H."/>
            <person name="Chan S.H."/>
            <person name="Ummat A."/>
            <person name="Hartline A.M."/>
            <person name="Xu S.Y."/>
            <person name="Aggarwal A.K."/>
        </authorList>
    </citation>
    <scope>NUCLEOTIDE SEQUENCE</scope>
    <source>
        <strain evidence="3">NEB 972</strain>
    </source>
</reference>
<protein>
    <submittedName>
        <fullName evidence="3">C.OkrAI</fullName>
    </submittedName>
</protein>
<evidence type="ECO:0000259" key="2">
    <source>
        <dbReference type="PROSITE" id="PS50943"/>
    </source>
</evidence>
<proteinExistence type="predicted"/>
<dbReference type="EMBL" id="HQ323645">
    <property type="protein sequence ID" value="ADO14693.1"/>
    <property type="molecule type" value="Genomic_DNA"/>
</dbReference>
<keyword evidence="1" id="KW-0238">DNA-binding</keyword>
<dbReference type="InterPro" id="IPR010982">
    <property type="entry name" value="Lambda_DNA-bd_dom_sf"/>
</dbReference>
<sequence length="78" mass="8681">MKVECAFGRILKQLRTAKGLSQEQLALSCGLDRTFISMLERGQRQPSLSSILSLSKSLETPAHEMLKKTTDLIDSEKS</sequence>
<dbReference type="InterPro" id="IPR050807">
    <property type="entry name" value="TransReg_Diox_bact_type"/>
</dbReference>
<dbReference type="PANTHER" id="PTHR46797:SF1">
    <property type="entry name" value="METHYLPHOSPHONATE SYNTHASE"/>
    <property type="match status" value="1"/>
</dbReference>
<reference evidence="3" key="1">
    <citation type="submission" date="2010-09" db="EMBL/GenBank/DDBJ databases">
        <authorList>
            <person name="Xu S.-Y."/>
        </authorList>
    </citation>
    <scope>NUCLEOTIDE SEQUENCE</scope>
    <source>
        <strain evidence="3">NEB 972</strain>
    </source>
</reference>
<dbReference type="GO" id="GO:0003677">
    <property type="term" value="F:DNA binding"/>
    <property type="evidence" value="ECO:0007669"/>
    <property type="project" value="UniProtKB-KW"/>
</dbReference>
<dbReference type="CDD" id="cd00093">
    <property type="entry name" value="HTH_XRE"/>
    <property type="match status" value="1"/>
</dbReference>
<dbReference type="PANTHER" id="PTHR46797">
    <property type="entry name" value="HTH-TYPE TRANSCRIPTIONAL REGULATOR"/>
    <property type="match status" value="1"/>
</dbReference>
<dbReference type="GO" id="GO:0003700">
    <property type="term" value="F:DNA-binding transcription factor activity"/>
    <property type="evidence" value="ECO:0007669"/>
    <property type="project" value="TreeGrafter"/>
</dbReference>
<dbReference type="SUPFAM" id="SSF47413">
    <property type="entry name" value="lambda repressor-like DNA-binding domains"/>
    <property type="match status" value="1"/>
</dbReference>
<evidence type="ECO:0000256" key="1">
    <source>
        <dbReference type="ARBA" id="ARBA00023125"/>
    </source>
</evidence>
<dbReference type="Gene3D" id="1.10.260.40">
    <property type="entry name" value="lambda repressor-like DNA-binding domains"/>
    <property type="match status" value="1"/>
</dbReference>
<name>E2JKI4_OCEKR</name>
<evidence type="ECO:0000313" key="3">
    <source>
        <dbReference type="EMBL" id="ADO14693.1"/>
    </source>
</evidence>
<organism evidence="3">
    <name type="scientific">Oceanobacter kriegii</name>
    <name type="common">Oceanospirillum kriegii</name>
    <dbReference type="NCBI Taxonomy" id="64972"/>
    <lineage>
        <taxon>Bacteria</taxon>
        <taxon>Pseudomonadati</taxon>
        <taxon>Pseudomonadota</taxon>
        <taxon>Gammaproteobacteria</taxon>
        <taxon>Oceanospirillales</taxon>
        <taxon>Oceanospirillaceae</taxon>
        <taxon>Oceanobacter</taxon>
    </lineage>
</organism>
<dbReference type="AlphaFoldDB" id="E2JKI4"/>
<accession>E2JKI4</accession>
<dbReference type="Pfam" id="PF01381">
    <property type="entry name" value="HTH_3"/>
    <property type="match status" value="1"/>
</dbReference>
<dbReference type="GO" id="GO:0005829">
    <property type="term" value="C:cytosol"/>
    <property type="evidence" value="ECO:0007669"/>
    <property type="project" value="TreeGrafter"/>
</dbReference>